<protein>
    <submittedName>
        <fullName evidence="1">Uncharacterized protein</fullName>
    </submittedName>
</protein>
<name>A0A0A9FV80_ARUDO</name>
<reference evidence="1" key="2">
    <citation type="journal article" date="2015" name="Data Brief">
        <title>Shoot transcriptome of the giant reed, Arundo donax.</title>
        <authorList>
            <person name="Barrero R.A."/>
            <person name="Guerrero F.D."/>
            <person name="Moolhuijzen P."/>
            <person name="Goolsby J.A."/>
            <person name="Tidwell J."/>
            <person name="Bellgard S.E."/>
            <person name="Bellgard M.I."/>
        </authorList>
    </citation>
    <scope>NUCLEOTIDE SEQUENCE</scope>
    <source>
        <tissue evidence="1">Shoot tissue taken approximately 20 cm above the soil surface</tissue>
    </source>
</reference>
<proteinExistence type="predicted"/>
<dbReference type="EMBL" id="GBRH01181136">
    <property type="protein sequence ID" value="JAE16760.1"/>
    <property type="molecule type" value="Transcribed_RNA"/>
</dbReference>
<dbReference type="AlphaFoldDB" id="A0A0A9FV80"/>
<sequence>MCNCLRQKNERLVGRKGARRGQHISCRWSRCLANQEQSLSRRRPEATASPCLRAVARGCRCGATGGSAPQSIPKLPSAAR</sequence>
<reference evidence="1" key="1">
    <citation type="submission" date="2014-09" db="EMBL/GenBank/DDBJ databases">
        <authorList>
            <person name="Magalhaes I.L.F."/>
            <person name="Oliveira U."/>
            <person name="Santos F.R."/>
            <person name="Vidigal T.H.D.A."/>
            <person name="Brescovit A.D."/>
            <person name="Santos A.J."/>
        </authorList>
    </citation>
    <scope>NUCLEOTIDE SEQUENCE</scope>
    <source>
        <tissue evidence="1">Shoot tissue taken approximately 20 cm above the soil surface</tissue>
    </source>
</reference>
<accession>A0A0A9FV80</accession>
<evidence type="ECO:0000313" key="1">
    <source>
        <dbReference type="EMBL" id="JAE16760.1"/>
    </source>
</evidence>
<organism evidence="1">
    <name type="scientific">Arundo donax</name>
    <name type="common">Giant reed</name>
    <name type="synonym">Donax arundinaceus</name>
    <dbReference type="NCBI Taxonomy" id="35708"/>
    <lineage>
        <taxon>Eukaryota</taxon>
        <taxon>Viridiplantae</taxon>
        <taxon>Streptophyta</taxon>
        <taxon>Embryophyta</taxon>
        <taxon>Tracheophyta</taxon>
        <taxon>Spermatophyta</taxon>
        <taxon>Magnoliopsida</taxon>
        <taxon>Liliopsida</taxon>
        <taxon>Poales</taxon>
        <taxon>Poaceae</taxon>
        <taxon>PACMAD clade</taxon>
        <taxon>Arundinoideae</taxon>
        <taxon>Arundineae</taxon>
        <taxon>Arundo</taxon>
    </lineage>
</organism>